<dbReference type="GO" id="GO:0015501">
    <property type="term" value="F:glutamate:sodium symporter activity"/>
    <property type="evidence" value="ECO:0007669"/>
    <property type="project" value="InterPro"/>
</dbReference>
<feature type="transmembrane region" description="Helical" evidence="1">
    <location>
        <begin position="159"/>
        <end position="184"/>
    </location>
</feature>
<dbReference type="GO" id="GO:0015813">
    <property type="term" value="P:L-glutamate transmembrane transport"/>
    <property type="evidence" value="ECO:0007669"/>
    <property type="project" value="InterPro"/>
</dbReference>
<dbReference type="AlphaFoldDB" id="A0A1G6HT98"/>
<dbReference type="STRING" id="28234.SAMN04488588_0105"/>
<keyword evidence="1" id="KW-0472">Membrane</keyword>
<protein>
    <submittedName>
        <fullName evidence="2">Glutamate:Na+ symporter, ESS family</fullName>
    </submittedName>
</protein>
<dbReference type="InterPro" id="IPR004445">
    <property type="entry name" value="GltS"/>
</dbReference>
<reference evidence="2 3" key="1">
    <citation type="submission" date="2016-10" db="EMBL/GenBank/DDBJ databases">
        <authorList>
            <person name="de Groot N.N."/>
        </authorList>
    </citation>
    <scope>NUCLEOTIDE SEQUENCE [LARGE SCALE GENOMIC DNA]</scope>
    <source>
        <strain evidence="2 3">WG14</strain>
    </source>
</reference>
<accession>A0A1G6HT98</accession>
<keyword evidence="1" id="KW-1133">Transmembrane helix</keyword>
<feature type="transmembrane region" description="Helical" evidence="1">
    <location>
        <begin position="61"/>
        <end position="79"/>
    </location>
</feature>
<dbReference type="PANTHER" id="PTHR36178:SF1">
    <property type="entry name" value="SODIUM_GLUTAMATE SYMPORTER"/>
    <property type="match status" value="1"/>
</dbReference>
<dbReference type="PANTHER" id="PTHR36178">
    <property type="entry name" value="SLR0625 PROTEIN"/>
    <property type="match status" value="1"/>
</dbReference>
<feature type="transmembrane region" description="Helical" evidence="1">
    <location>
        <begin position="38"/>
        <end position="55"/>
    </location>
</feature>
<gene>
    <name evidence="2" type="ORF">SAMN04488588_0105</name>
</gene>
<name>A0A1G6HT98_9BACT</name>
<keyword evidence="3" id="KW-1185">Reference proteome</keyword>
<organism evidence="2 3">
    <name type="scientific">Geotoga petraea</name>
    <dbReference type="NCBI Taxonomy" id="28234"/>
    <lineage>
        <taxon>Bacteria</taxon>
        <taxon>Thermotogati</taxon>
        <taxon>Thermotogota</taxon>
        <taxon>Thermotogae</taxon>
        <taxon>Petrotogales</taxon>
        <taxon>Petrotogaceae</taxon>
        <taxon>Geotoga</taxon>
    </lineage>
</organism>
<dbReference type="EMBL" id="FMYV01000001">
    <property type="protein sequence ID" value="SDB97414.1"/>
    <property type="molecule type" value="Genomic_DNA"/>
</dbReference>
<dbReference type="GO" id="GO:0016020">
    <property type="term" value="C:membrane"/>
    <property type="evidence" value="ECO:0007669"/>
    <property type="project" value="InterPro"/>
</dbReference>
<sequence>MFWDMIDDFVYITLFFAIAILLKKYIPGLKRFIIPNSILAGFVGLILGPNVLGLIPLDADGLGTIIYHLMAIGFIALSLRSVKKSKNVNALNAGIIIVSTYLFQGVLGLAMSFGFNIFDKQIFPGMGLLFPLGFGQGPGQAFSIGTQWEKLGLLNGGGAGLAIAASGFAWATIGGIIILNILIVNKKKKHEQIQVVPKKEMMVKDYEFSDMDGLTIQFVIISE</sequence>
<evidence type="ECO:0000313" key="3">
    <source>
        <dbReference type="Proteomes" id="UP000199322"/>
    </source>
</evidence>
<dbReference type="Proteomes" id="UP000199322">
    <property type="component" value="Unassembled WGS sequence"/>
</dbReference>
<dbReference type="RefSeq" id="WP_218119780.1">
    <property type="nucleotide sequence ID" value="NZ_FMYV01000001.1"/>
</dbReference>
<feature type="transmembrane region" description="Helical" evidence="1">
    <location>
        <begin position="91"/>
        <end position="118"/>
    </location>
</feature>
<evidence type="ECO:0000313" key="2">
    <source>
        <dbReference type="EMBL" id="SDB97414.1"/>
    </source>
</evidence>
<feature type="transmembrane region" description="Helical" evidence="1">
    <location>
        <begin position="6"/>
        <end position="26"/>
    </location>
</feature>
<evidence type="ECO:0000256" key="1">
    <source>
        <dbReference type="SAM" id="Phobius"/>
    </source>
</evidence>
<proteinExistence type="predicted"/>
<keyword evidence="1" id="KW-0812">Transmembrane</keyword>